<gene>
    <name evidence="23" type="ORF">C1H46_028259</name>
</gene>
<feature type="transmembrane region" description="Helical" evidence="21">
    <location>
        <begin position="794"/>
        <end position="815"/>
    </location>
</feature>
<dbReference type="InterPro" id="IPR011009">
    <property type="entry name" value="Kinase-like_dom_sf"/>
</dbReference>
<dbReference type="SMART" id="SM00220">
    <property type="entry name" value="S_TKc"/>
    <property type="match status" value="1"/>
</dbReference>
<keyword evidence="7" id="KW-0433">Leucine-rich repeat</keyword>
<evidence type="ECO:0000256" key="13">
    <source>
        <dbReference type="ARBA" id="ARBA00022777"/>
    </source>
</evidence>
<reference evidence="23 24" key="1">
    <citation type="journal article" date="2019" name="G3 (Bethesda)">
        <title>Sequencing of a Wild Apple (Malus baccata) Genome Unravels the Differences Between Cultivated and Wild Apple Species Regarding Disease Resistance and Cold Tolerance.</title>
        <authorList>
            <person name="Chen X."/>
        </authorList>
    </citation>
    <scope>NUCLEOTIDE SEQUENCE [LARGE SCALE GENOMIC DNA]</scope>
    <source>
        <strain evidence="24">cv. Shandingzi</strain>
        <tissue evidence="23">Leaves</tissue>
    </source>
</reference>
<evidence type="ECO:0000259" key="22">
    <source>
        <dbReference type="PROSITE" id="PS50011"/>
    </source>
</evidence>
<evidence type="ECO:0000256" key="19">
    <source>
        <dbReference type="ARBA" id="ARBA00047899"/>
    </source>
</evidence>
<keyword evidence="9 21" id="KW-0812">Transmembrane</keyword>
<dbReference type="PANTHER" id="PTHR48056:SF89">
    <property type="entry name" value="OS06G0585982 PROTEIN"/>
    <property type="match status" value="1"/>
</dbReference>
<dbReference type="InterPro" id="IPR003591">
    <property type="entry name" value="Leu-rich_rpt_typical-subtyp"/>
</dbReference>
<keyword evidence="16 21" id="KW-0472">Membrane</keyword>
<dbReference type="FunFam" id="3.80.10.10:FF:000565">
    <property type="entry name" value="Leucine-rich repeat receptor-like kinase protein FLORAL ORGAN NUMBER1"/>
    <property type="match status" value="1"/>
</dbReference>
<keyword evidence="5" id="KW-0723">Serine/threonine-protein kinase</keyword>
<dbReference type="EMBL" id="VIEB01000574">
    <property type="protein sequence ID" value="TQD86183.1"/>
    <property type="molecule type" value="Genomic_DNA"/>
</dbReference>
<keyword evidence="4" id="KW-1003">Cell membrane</keyword>
<dbReference type="SUPFAM" id="SSF52058">
    <property type="entry name" value="L domain-like"/>
    <property type="match status" value="1"/>
</dbReference>
<dbReference type="PANTHER" id="PTHR48056">
    <property type="entry name" value="LRR RECEPTOR-LIKE SERINE/THREONINE-PROTEIN KINASE-RELATED"/>
    <property type="match status" value="1"/>
</dbReference>
<comment type="catalytic activity">
    <reaction evidence="20">
        <text>L-seryl-[protein] + ATP = O-phospho-L-seryl-[protein] + ADP + H(+)</text>
        <dbReference type="Rhea" id="RHEA:17989"/>
        <dbReference type="Rhea" id="RHEA-COMP:9863"/>
        <dbReference type="Rhea" id="RHEA-COMP:11604"/>
        <dbReference type="ChEBI" id="CHEBI:15378"/>
        <dbReference type="ChEBI" id="CHEBI:29999"/>
        <dbReference type="ChEBI" id="CHEBI:30616"/>
        <dbReference type="ChEBI" id="CHEBI:83421"/>
        <dbReference type="ChEBI" id="CHEBI:456216"/>
        <dbReference type="EC" id="2.7.11.1"/>
    </reaction>
</comment>
<dbReference type="Pfam" id="PF08263">
    <property type="entry name" value="LRRNT_2"/>
    <property type="match status" value="1"/>
</dbReference>
<comment type="caution">
    <text evidence="23">The sequence shown here is derived from an EMBL/GenBank/DDBJ whole genome shotgun (WGS) entry which is preliminary data.</text>
</comment>
<keyword evidence="8" id="KW-0808">Transferase</keyword>
<dbReference type="SUPFAM" id="SSF56112">
    <property type="entry name" value="Protein kinase-like (PK-like)"/>
    <property type="match status" value="1"/>
</dbReference>
<dbReference type="AlphaFoldDB" id="A0A540LI91"/>
<dbReference type="PROSITE" id="PS50011">
    <property type="entry name" value="PROTEIN_KINASE_DOM"/>
    <property type="match status" value="1"/>
</dbReference>
<sequence>MSGPWAMSSACRWRLEFCSLSLEFDYHRGLQVHACFISKLGALAIAHNNFSTDQSALLALKAHITSDPQNILTTNWSSTSNSNICNWVGVTCGARHHRVMALNLSHMGLAGVIPPHLGNLSFLVELGLKNNSFDGPLPQELSRLHRLKAINLGNNNFMGTIPSWFGSFPKLRTFTLAGNGFSGSIPATIFNLSALEIINLSRNQLSGSIPREIGNLTMVKSIYLDYNKFEELPNEIGSLGQLEVLFVQSNALKGSAFVPVLNISSLTTLTLSENNMSGSLPDNICEHLSSIRRFNLARNQLDGLIPFKLWQCKELRQLVLAVNNFGGSIPKSFGNFTYLTDINLSDNNLTGTIPDEISDIPQLEILDLFSNNLNGVIPSKLFNNSMIRGITLSINQFSGSLPANIGLNVPNLEILDVAETNLVSGLLPNLSNASKLRVLDMSTNSFTGFLPSTLCSLKNLERLYLFLNHLTVDASTPQAASTLSCLFNLRNLKDLDLGDNPLNTTIPASRRNLSTSLLYVDLMNSNIRGNIPGDIGNLSSLISLNLGTNQLSGAIPTSIQRLQNLQALYLNDNQLQGHIPYELCQLNNLAELLLAGNRLSGSIPSCLGTLALALRSLSLQSNLLTSKIPSSLWELKYILDLDLSSNSLVGPLSEDIGKLKDVVDMDLSNNHFSGNIPDSIGGLQSMINLSLANNYLEGPIPSSFKTSLSLEFLDLSKNNLSGEIPKSLEALLYLKHLNLSFNKLQGEIPTGGPFGNFSADSFVSNGALCGASRLHVPLCKNRTKVKPNWRKAKYIISGVIPVILLAAAALILILCKKRNVEVVRETASLHQILWRRVSRLELVSATNGFHESNLLGTGGFGSEYRGTRSDGIDIAVKVFNLQLEGAFKSFDKECEMLSNIRHRNLIKIISSCDELDFKALILQLMPNGSLENWLYSPNRSMTILQRLDIMKDVALALEYLHHGCSIPIVHCDVKPSNILLDDDMVAHVADFGIARLIGGGDSMTETMTLATLGYMAPEYGMEGSVSTRGDVYSFGVVLMETFTKRKPTDEMFVGEMDLKQWIADSLFPNAAIGEIVDADILGAEEDGDFISIRDCLLSVMRLALACSAALPGERINMKDAAITLTKIKTKYLKNCGGMNS</sequence>
<evidence type="ECO:0000256" key="20">
    <source>
        <dbReference type="ARBA" id="ARBA00048679"/>
    </source>
</evidence>
<evidence type="ECO:0000256" key="18">
    <source>
        <dbReference type="ARBA" id="ARBA00023180"/>
    </source>
</evidence>
<evidence type="ECO:0000256" key="2">
    <source>
        <dbReference type="ARBA" id="ARBA00008684"/>
    </source>
</evidence>
<evidence type="ECO:0000256" key="12">
    <source>
        <dbReference type="ARBA" id="ARBA00022741"/>
    </source>
</evidence>
<feature type="domain" description="Protein kinase" evidence="22">
    <location>
        <begin position="849"/>
        <end position="1132"/>
    </location>
</feature>
<proteinExistence type="inferred from homology"/>
<organism evidence="23 24">
    <name type="scientific">Malus baccata</name>
    <name type="common">Siberian crab apple</name>
    <name type="synonym">Pyrus baccata</name>
    <dbReference type="NCBI Taxonomy" id="106549"/>
    <lineage>
        <taxon>Eukaryota</taxon>
        <taxon>Viridiplantae</taxon>
        <taxon>Streptophyta</taxon>
        <taxon>Embryophyta</taxon>
        <taxon>Tracheophyta</taxon>
        <taxon>Spermatophyta</taxon>
        <taxon>Magnoliopsida</taxon>
        <taxon>eudicotyledons</taxon>
        <taxon>Gunneridae</taxon>
        <taxon>Pentapetalae</taxon>
        <taxon>rosids</taxon>
        <taxon>fabids</taxon>
        <taxon>Rosales</taxon>
        <taxon>Rosaceae</taxon>
        <taxon>Amygdaloideae</taxon>
        <taxon>Maleae</taxon>
        <taxon>Malus</taxon>
    </lineage>
</organism>
<dbReference type="Pfam" id="PF00560">
    <property type="entry name" value="LRR_1"/>
    <property type="match status" value="7"/>
</dbReference>
<keyword evidence="17" id="KW-0675">Receptor</keyword>
<keyword evidence="14" id="KW-0067">ATP-binding</keyword>
<evidence type="ECO:0000313" key="24">
    <source>
        <dbReference type="Proteomes" id="UP000315295"/>
    </source>
</evidence>
<name>A0A540LI91_MALBA</name>
<dbReference type="GO" id="GO:0005886">
    <property type="term" value="C:plasma membrane"/>
    <property type="evidence" value="ECO:0007669"/>
    <property type="project" value="UniProtKB-SubCell"/>
</dbReference>
<evidence type="ECO:0000256" key="11">
    <source>
        <dbReference type="ARBA" id="ARBA00022737"/>
    </source>
</evidence>
<comment type="similarity">
    <text evidence="2">Belongs to the protein kinase superfamily. Ser/Thr protein kinase family.</text>
</comment>
<keyword evidence="11" id="KW-0677">Repeat</keyword>
<evidence type="ECO:0000256" key="4">
    <source>
        <dbReference type="ARBA" id="ARBA00022475"/>
    </source>
</evidence>
<evidence type="ECO:0000313" key="23">
    <source>
        <dbReference type="EMBL" id="TQD86183.1"/>
    </source>
</evidence>
<keyword evidence="13" id="KW-0418">Kinase</keyword>
<accession>A0A540LI91</accession>
<evidence type="ECO:0000256" key="15">
    <source>
        <dbReference type="ARBA" id="ARBA00022989"/>
    </source>
</evidence>
<keyword evidence="18" id="KW-0325">Glycoprotein</keyword>
<dbReference type="Gene3D" id="1.10.510.10">
    <property type="entry name" value="Transferase(Phosphotransferase) domain 1"/>
    <property type="match status" value="1"/>
</dbReference>
<keyword evidence="10" id="KW-0732">Signal</keyword>
<keyword evidence="6" id="KW-0597">Phosphoprotein</keyword>
<keyword evidence="24" id="KW-1185">Reference proteome</keyword>
<evidence type="ECO:0000256" key="14">
    <source>
        <dbReference type="ARBA" id="ARBA00022840"/>
    </source>
</evidence>
<dbReference type="EC" id="2.7.11.1" evidence="3"/>
<evidence type="ECO:0000256" key="8">
    <source>
        <dbReference type="ARBA" id="ARBA00022679"/>
    </source>
</evidence>
<evidence type="ECO:0000256" key="5">
    <source>
        <dbReference type="ARBA" id="ARBA00022527"/>
    </source>
</evidence>
<dbReference type="SMART" id="SM00369">
    <property type="entry name" value="LRR_TYP"/>
    <property type="match status" value="10"/>
</dbReference>
<dbReference type="Gene3D" id="3.80.10.10">
    <property type="entry name" value="Ribonuclease Inhibitor"/>
    <property type="match status" value="4"/>
</dbReference>
<dbReference type="Gene3D" id="3.30.200.20">
    <property type="entry name" value="Phosphorylase Kinase, domain 1"/>
    <property type="match status" value="1"/>
</dbReference>
<evidence type="ECO:0000256" key="6">
    <source>
        <dbReference type="ARBA" id="ARBA00022553"/>
    </source>
</evidence>
<dbReference type="PROSITE" id="PS00108">
    <property type="entry name" value="PROTEIN_KINASE_ST"/>
    <property type="match status" value="1"/>
</dbReference>
<dbReference type="STRING" id="106549.A0A540LI91"/>
<evidence type="ECO:0000256" key="3">
    <source>
        <dbReference type="ARBA" id="ARBA00012513"/>
    </source>
</evidence>
<dbReference type="GO" id="GO:0033612">
    <property type="term" value="F:receptor serine/threonine kinase binding"/>
    <property type="evidence" value="ECO:0007669"/>
    <property type="project" value="TreeGrafter"/>
</dbReference>
<dbReference type="GO" id="GO:0005524">
    <property type="term" value="F:ATP binding"/>
    <property type="evidence" value="ECO:0007669"/>
    <property type="project" value="UniProtKB-KW"/>
</dbReference>
<dbReference type="FunFam" id="3.80.10.10:FF:000095">
    <property type="entry name" value="LRR receptor-like serine/threonine-protein kinase GSO1"/>
    <property type="match status" value="2"/>
</dbReference>
<dbReference type="InterPro" id="IPR008271">
    <property type="entry name" value="Ser/Thr_kinase_AS"/>
</dbReference>
<dbReference type="Pfam" id="PF13855">
    <property type="entry name" value="LRR_8"/>
    <property type="match status" value="3"/>
</dbReference>
<dbReference type="GO" id="GO:0004674">
    <property type="term" value="F:protein serine/threonine kinase activity"/>
    <property type="evidence" value="ECO:0007669"/>
    <property type="project" value="UniProtKB-KW"/>
</dbReference>
<evidence type="ECO:0000256" key="16">
    <source>
        <dbReference type="ARBA" id="ARBA00023136"/>
    </source>
</evidence>
<dbReference type="FunFam" id="1.10.510.10:FF:000358">
    <property type="entry name" value="Putative leucine-rich repeat receptor-like serine/threonine-protein kinase"/>
    <property type="match status" value="1"/>
</dbReference>
<dbReference type="InterPro" id="IPR001611">
    <property type="entry name" value="Leu-rich_rpt"/>
</dbReference>
<evidence type="ECO:0000256" key="9">
    <source>
        <dbReference type="ARBA" id="ARBA00022692"/>
    </source>
</evidence>
<dbReference type="Proteomes" id="UP000315295">
    <property type="component" value="Unassembled WGS sequence"/>
</dbReference>
<dbReference type="SUPFAM" id="SSF52047">
    <property type="entry name" value="RNI-like"/>
    <property type="match status" value="1"/>
</dbReference>
<comment type="catalytic activity">
    <reaction evidence="19">
        <text>L-threonyl-[protein] + ATP = O-phospho-L-threonyl-[protein] + ADP + H(+)</text>
        <dbReference type="Rhea" id="RHEA:46608"/>
        <dbReference type="Rhea" id="RHEA-COMP:11060"/>
        <dbReference type="Rhea" id="RHEA-COMP:11605"/>
        <dbReference type="ChEBI" id="CHEBI:15378"/>
        <dbReference type="ChEBI" id="CHEBI:30013"/>
        <dbReference type="ChEBI" id="CHEBI:30616"/>
        <dbReference type="ChEBI" id="CHEBI:61977"/>
        <dbReference type="ChEBI" id="CHEBI:456216"/>
        <dbReference type="EC" id="2.7.11.1"/>
    </reaction>
</comment>
<keyword evidence="12" id="KW-0547">Nucleotide-binding</keyword>
<evidence type="ECO:0000256" key="7">
    <source>
        <dbReference type="ARBA" id="ARBA00022614"/>
    </source>
</evidence>
<evidence type="ECO:0000256" key="17">
    <source>
        <dbReference type="ARBA" id="ARBA00023170"/>
    </source>
</evidence>
<dbReference type="Pfam" id="PF00069">
    <property type="entry name" value="Pkinase"/>
    <property type="match status" value="1"/>
</dbReference>
<keyword evidence="15 21" id="KW-1133">Transmembrane helix</keyword>
<dbReference type="InterPro" id="IPR013210">
    <property type="entry name" value="LRR_N_plant-typ"/>
</dbReference>
<protein>
    <recommendedName>
        <fullName evidence="3">non-specific serine/threonine protein kinase</fullName>
        <ecNumber evidence="3">2.7.11.1</ecNumber>
    </recommendedName>
</protein>
<evidence type="ECO:0000256" key="1">
    <source>
        <dbReference type="ARBA" id="ARBA00004162"/>
    </source>
</evidence>
<evidence type="ECO:0000256" key="10">
    <source>
        <dbReference type="ARBA" id="ARBA00022729"/>
    </source>
</evidence>
<evidence type="ECO:0000256" key="21">
    <source>
        <dbReference type="SAM" id="Phobius"/>
    </source>
</evidence>
<dbReference type="InterPro" id="IPR032675">
    <property type="entry name" value="LRR_dom_sf"/>
</dbReference>
<comment type="subcellular location">
    <subcellularLocation>
        <location evidence="1">Cell membrane</location>
        <topology evidence="1">Single-pass membrane protein</topology>
    </subcellularLocation>
</comment>
<dbReference type="InterPro" id="IPR050647">
    <property type="entry name" value="Plant_LRR-RLKs"/>
</dbReference>
<dbReference type="FunFam" id="3.80.10.10:FF:000383">
    <property type="entry name" value="Leucine-rich repeat receptor protein kinase EMS1"/>
    <property type="match status" value="1"/>
</dbReference>
<dbReference type="InterPro" id="IPR000719">
    <property type="entry name" value="Prot_kinase_dom"/>
</dbReference>